<dbReference type="Proteomes" id="UP000323392">
    <property type="component" value="Unassembled WGS sequence"/>
</dbReference>
<keyword evidence="3 4" id="KW-0479">Metal-binding</keyword>
<feature type="binding site" evidence="5">
    <location>
        <position position="65"/>
    </location>
    <ligand>
        <name>a divalent metal cation</name>
        <dbReference type="ChEBI" id="CHEBI:60240"/>
        <label>1</label>
    </ligand>
</feature>
<feature type="binding site" evidence="5">
    <location>
        <position position="329"/>
    </location>
    <ligand>
        <name>a divalent metal cation</name>
        <dbReference type="ChEBI" id="CHEBI:60240"/>
        <label>1</label>
    </ligand>
</feature>
<dbReference type="FunFam" id="3.30.70.120:FF:000006">
    <property type="entry name" value="GTP cyclohydrolase 1 type 2 homolog"/>
    <property type="match status" value="1"/>
</dbReference>
<comment type="caution">
    <text evidence="6">The sequence shown here is derived from an EMBL/GenBank/DDBJ whole genome shotgun (WGS) entry which is preliminary data.</text>
</comment>
<evidence type="ECO:0000256" key="3">
    <source>
        <dbReference type="ARBA" id="ARBA00022723"/>
    </source>
</evidence>
<gene>
    <name evidence="6" type="ORF">JWYL7_0820</name>
    <name evidence="7" type="ORF">SAMN05661008_00577</name>
</gene>
<dbReference type="NCBIfam" id="TIGR00486">
    <property type="entry name" value="YbgI_SA1388"/>
    <property type="match status" value="1"/>
</dbReference>
<dbReference type="InterPro" id="IPR036069">
    <property type="entry name" value="DUF34/NIF3_sf"/>
</dbReference>
<dbReference type="EMBL" id="LSFY01000001">
    <property type="protein sequence ID" value="KXZ39745.1"/>
    <property type="molecule type" value="Genomic_DNA"/>
</dbReference>
<dbReference type="Pfam" id="PF01784">
    <property type="entry name" value="DUF34_NIF3"/>
    <property type="match status" value="1"/>
</dbReference>
<feature type="binding site" evidence="5">
    <location>
        <position position="64"/>
    </location>
    <ligand>
        <name>a divalent metal cation</name>
        <dbReference type="ChEBI" id="CHEBI:60240"/>
        <label>2</label>
    </ligand>
</feature>
<dbReference type="Gene3D" id="3.40.1390.30">
    <property type="entry name" value="NIF3 (NGG1p interacting factor 3)-like"/>
    <property type="match status" value="2"/>
</dbReference>
<dbReference type="PIRSF" id="PIRSF037489">
    <property type="entry name" value="UCP037489_NIF3_YqfO"/>
    <property type="match status" value="1"/>
</dbReference>
<feature type="binding site" evidence="5">
    <location>
        <position position="103"/>
    </location>
    <ligand>
        <name>a divalent metal cation</name>
        <dbReference type="ChEBI" id="CHEBI:60240"/>
        <label>1</label>
    </ligand>
</feature>
<dbReference type="GO" id="GO:0046872">
    <property type="term" value="F:metal ion binding"/>
    <property type="evidence" value="ECO:0007669"/>
    <property type="project" value="UniProtKB-UniRule"/>
</dbReference>
<dbReference type="InterPro" id="IPR015867">
    <property type="entry name" value="N-reg_PII/ATP_PRibTrfase_C"/>
</dbReference>
<evidence type="ECO:0000256" key="4">
    <source>
        <dbReference type="PIRNR" id="PIRNR037489"/>
    </source>
</evidence>
<dbReference type="Gene3D" id="3.30.70.120">
    <property type="match status" value="1"/>
</dbReference>
<dbReference type="PANTHER" id="PTHR13799">
    <property type="entry name" value="NGG1 INTERACTING FACTOR 3"/>
    <property type="match status" value="1"/>
</dbReference>
<evidence type="ECO:0000256" key="2">
    <source>
        <dbReference type="ARBA" id="ARBA00022112"/>
    </source>
</evidence>
<dbReference type="PANTHER" id="PTHR13799:SF14">
    <property type="entry name" value="GTP CYCLOHYDROLASE 1 TYPE 2 HOMOLOG"/>
    <property type="match status" value="1"/>
</dbReference>
<evidence type="ECO:0000313" key="8">
    <source>
        <dbReference type="Proteomes" id="UP000092605"/>
    </source>
</evidence>
<proteinExistence type="inferred from homology"/>
<evidence type="ECO:0000256" key="1">
    <source>
        <dbReference type="ARBA" id="ARBA00006964"/>
    </source>
</evidence>
<dbReference type="SUPFAM" id="SSF102705">
    <property type="entry name" value="NIF3 (NGG1p interacting factor 3)-like"/>
    <property type="match status" value="1"/>
</dbReference>
<feature type="binding site" evidence="5">
    <location>
        <position position="333"/>
    </location>
    <ligand>
        <name>a divalent metal cation</name>
        <dbReference type="ChEBI" id="CHEBI:60240"/>
        <label>1</label>
    </ligand>
</feature>
<dbReference type="PATRIC" id="fig|1121328.3.peg.826"/>
<organism evidence="6 8">
    <name type="scientific">Alkalithermobacter thermoalcaliphilus JW-YL-7 = DSM 7308</name>
    <dbReference type="NCBI Taxonomy" id="1121328"/>
    <lineage>
        <taxon>Bacteria</taxon>
        <taxon>Bacillati</taxon>
        <taxon>Bacillota</taxon>
        <taxon>Clostridia</taxon>
        <taxon>Peptostreptococcales</taxon>
        <taxon>Tepidibacteraceae</taxon>
        <taxon>Alkalithermobacter</taxon>
    </lineage>
</organism>
<evidence type="ECO:0000313" key="7">
    <source>
        <dbReference type="EMBL" id="SHK62376.1"/>
    </source>
</evidence>
<dbReference type="InterPro" id="IPR002678">
    <property type="entry name" value="DUF34/NIF3"/>
</dbReference>
<dbReference type="GO" id="GO:0005737">
    <property type="term" value="C:cytoplasm"/>
    <property type="evidence" value="ECO:0007669"/>
    <property type="project" value="TreeGrafter"/>
</dbReference>
<evidence type="ECO:0000313" key="6">
    <source>
        <dbReference type="EMBL" id="KXZ39745.1"/>
    </source>
</evidence>
<dbReference type="STRING" id="1121328.JWYL7_0820"/>
<protein>
    <recommendedName>
        <fullName evidence="2 4">GTP cyclohydrolase 1 type 2 homolog</fullName>
    </recommendedName>
</protein>
<accession>A0A150FRA4</accession>
<evidence type="ECO:0000256" key="5">
    <source>
        <dbReference type="PIRSR" id="PIRSR602678-1"/>
    </source>
</evidence>
<sequence>MLLKDIVNLIENKYPKELAYDWDNVGLIIGNLNAHIKNILIALDATDEVIQEAIENNVDLIITHHPFVFKPIKKITSNSLIGKNIYKLIKNDINIYCCHTNFDIAYGGLNDAICDILGLKNLKLIEQTKVEKLYKIVVYTPISSVEKVREALSAAGAGHIGNYSHCTFNTEGVGTFMPLENTNPHIGEKFKLEKVQETKIETICKESILDNVINNMIKNHPYEEVAYDVYELKNSGIRYGLGRIGTCEENYTLRSFTEYIKEKFSLESVKVVGDLDRKINKVAVVSGSGSSLICKVSSMNADVLITGDIKYHEAQQALESGVSIIDIGHFGSEKIFSDILQKYLQEKLENVNIIKSKECKDPFKTI</sequence>
<dbReference type="OrthoDB" id="9792792at2"/>
<dbReference type="InterPro" id="IPR017221">
    <property type="entry name" value="DUF34/NIF3_bac"/>
</dbReference>
<keyword evidence="9" id="KW-1185">Reference proteome</keyword>
<dbReference type="RefSeq" id="WP_066069431.1">
    <property type="nucleotide sequence ID" value="NZ_FRBG01000003.1"/>
</dbReference>
<dbReference type="FunFam" id="3.40.1390.30:FF:000001">
    <property type="entry name" value="GTP cyclohydrolase 1 type 2"/>
    <property type="match status" value="1"/>
</dbReference>
<dbReference type="AlphaFoldDB" id="A0A150FRA4"/>
<dbReference type="Proteomes" id="UP000092605">
    <property type="component" value="Unassembled WGS sequence"/>
</dbReference>
<name>A0A150FRA4_CLOPD</name>
<reference evidence="6 8" key="1">
    <citation type="submission" date="2016-02" db="EMBL/GenBank/DDBJ databases">
        <title>Draft genome sequence for Clostridium paradoxum JW-YL-7.</title>
        <authorList>
            <person name="Utturkar S.M."/>
            <person name="Lancaster A."/>
            <person name="Poole F.L."/>
            <person name="Adams M.W."/>
            <person name="Brown S.D."/>
        </authorList>
    </citation>
    <scope>NUCLEOTIDE SEQUENCE [LARGE SCALE GENOMIC DNA]</scope>
    <source>
        <strain evidence="6 8">JW-YL-7</strain>
    </source>
</reference>
<comment type="similarity">
    <text evidence="1 4">Belongs to the GTP cyclohydrolase I type 2/NIF3 family.</text>
</comment>
<dbReference type="EMBL" id="FRBG01000003">
    <property type="protein sequence ID" value="SHK62376.1"/>
    <property type="molecule type" value="Genomic_DNA"/>
</dbReference>
<reference evidence="7 9" key="2">
    <citation type="submission" date="2016-11" db="EMBL/GenBank/DDBJ databases">
        <authorList>
            <person name="Varghese N."/>
            <person name="Submissions S."/>
        </authorList>
    </citation>
    <scope>NUCLEOTIDE SEQUENCE [LARGE SCALE GENOMIC DNA]</scope>
    <source>
        <strain evidence="7 9">DSM 7308</strain>
    </source>
</reference>
<evidence type="ECO:0000313" key="9">
    <source>
        <dbReference type="Proteomes" id="UP000323392"/>
    </source>
</evidence>